<dbReference type="InterPro" id="IPR033740">
    <property type="entry name" value="Pept_M24B"/>
</dbReference>
<sequence>MTLAAQAVARIGRLRAAMKEAGLDAYVVLSADPHLSEYLPDRWAFREWLSGFGGSAGTLVVTASFAGLWTDSRYWVQAQGDLDGTGIALMRAGHPDVPGVSAWLAQNLQRGQTVGVDGHTLALATHAQWLQAFEAPGLALDTRHDLADAIWRDRPPAPRAPVAEHLPPHACRTRRDNLAEVRQAMAGHGADWHWLSALDDIAWLLNLRGSDVDYNPVFLAHLLLGRDEARLFIAQGKLDAGLSGRLAQDGVVVCDYADAGAALAALPRPSTLLVDPARVTHGALEAGEGLTRVEAINPSQLLKSRKTEQELQNVRQAMEQDGAALCEFFAWFEQAQPAGGMTELAVDEHLTAARARRPGFVCPSFGTIAAFNANAAMPHYHATPAAHAMIEGDGLLLIDSGGQYLGGTTDITRMVAIGHPTDEQRKDCAAVLKGMIALSGLVFPEGISSGALDAVARAPIWAAGADYGHGTGHGVGYFMNVHEGPQSISHRSANLPNTAMRAGMITSNEPGLYRDGKWGVRIENLVAARVERETEFGQFLAFETLTLCPIDTRCIETSLLTDAERAWLNAYHAEVRKRLEPLLEGNALRWLSERTAPIR</sequence>
<comment type="similarity">
    <text evidence="1">Belongs to the peptidase M24B family.</text>
</comment>
<keyword evidence="7" id="KW-0031">Aminopeptidase</keyword>
<dbReference type="Gene3D" id="3.40.350.10">
    <property type="entry name" value="Creatinase/prolidase N-terminal domain"/>
    <property type="match status" value="2"/>
</dbReference>
<dbReference type="PANTHER" id="PTHR43763:SF6">
    <property type="entry name" value="XAA-PRO AMINOPEPTIDASE 1"/>
    <property type="match status" value="1"/>
</dbReference>
<evidence type="ECO:0000259" key="5">
    <source>
        <dbReference type="Pfam" id="PF01321"/>
    </source>
</evidence>
<dbReference type="InterPro" id="IPR000994">
    <property type="entry name" value="Pept_M24"/>
</dbReference>
<accession>A0A4V2VPV9</accession>
<dbReference type="Pfam" id="PF16189">
    <property type="entry name" value="Creatinase_N_2"/>
    <property type="match status" value="1"/>
</dbReference>
<dbReference type="CDD" id="cd01085">
    <property type="entry name" value="APP"/>
    <property type="match status" value="1"/>
</dbReference>
<protein>
    <submittedName>
        <fullName evidence="7">Xaa-Pro aminopeptidase</fullName>
    </submittedName>
</protein>
<dbReference type="GO" id="GO:0046872">
    <property type="term" value="F:metal ion binding"/>
    <property type="evidence" value="ECO:0007669"/>
    <property type="project" value="UniProtKB-KW"/>
</dbReference>
<keyword evidence="3" id="KW-0378">Hydrolase</keyword>
<evidence type="ECO:0000313" key="8">
    <source>
        <dbReference type="Proteomes" id="UP000294692"/>
    </source>
</evidence>
<reference evidence="7 8" key="1">
    <citation type="submission" date="2019-03" db="EMBL/GenBank/DDBJ databases">
        <title>Genomic Encyclopedia of Type Strains, Phase IV (KMG-IV): sequencing the most valuable type-strain genomes for metagenomic binning, comparative biology and taxonomic classification.</title>
        <authorList>
            <person name="Goeker M."/>
        </authorList>
    </citation>
    <scope>NUCLEOTIDE SEQUENCE [LARGE SCALE GENOMIC DNA]</scope>
    <source>
        <strain evidence="7 8">DSM 100048</strain>
    </source>
</reference>
<dbReference type="Pfam" id="PF16188">
    <property type="entry name" value="Peptidase_M24_C"/>
    <property type="match status" value="1"/>
</dbReference>
<keyword evidence="8" id="KW-1185">Reference proteome</keyword>
<dbReference type="Proteomes" id="UP000294692">
    <property type="component" value="Unassembled WGS sequence"/>
</dbReference>
<gene>
    <name evidence="7" type="ORF">EV686_1158</name>
</gene>
<dbReference type="EMBL" id="SMBX01000015">
    <property type="protein sequence ID" value="TCU92219.1"/>
    <property type="molecule type" value="Genomic_DNA"/>
</dbReference>
<dbReference type="InterPro" id="IPR029149">
    <property type="entry name" value="Creatin/AminoP/Spt16_N"/>
</dbReference>
<dbReference type="GO" id="GO:0005737">
    <property type="term" value="C:cytoplasm"/>
    <property type="evidence" value="ECO:0007669"/>
    <property type="project" value="UniProtKB-ARBA"/>
</dbReference>
<dbReference type="InterPro" id="IPR032416">
    <property type="entry name" value="Peptidase_M24_C"/>
</dbReference>
<dbReference type="Pfam" id="PF01321">
    <property type="entry name" value="Creatinase_N"/>
    <property type="match status" value="1"/>
</dbReference>
<evidence type="ECO:0000259" key="6">
    <source>
        <dbReference type="Pfam" id="PF16188"/>
    </source>
</evidence>
<feature type="domain" description="Peptidase M24" evidence="4">
    <location>
        <begin position="313"/>
        <end position="527"/>
    </location>
</feature>
<evidence type="ECO:0000259" key="4">
    <source>
        <dbReference type="Pfam" id="PF00557"/>
    </source>
</evidence>
<feature type="domain" description="Peptidase M24 C-terminal" evidence="6">
    <location>
        <begin position="538"/>
        <end position="598"/>
    </location>
</feature>
<dbReference type="PANTHER" id="PTHR43763">
    <property type="entry name" value="XAA-PRO AMINOPEPTIDASE 1"/>
    <property type="match status" value="1"/>
</dbReference>
<dbReference type="Gene3D" id="3.90.230.10">
    <property type="entry name" value="Creatinase/methionine aminopeptidase superfamily"/>
    <property type="match status" value="1"/>
</dbReference>
<evidence type="ECO:0000256" key="2">
    <source>
        <dbReference type="ARBA" id="ARBA00022723"/>
    </source>
</evidence>
<comment type="caution">
    <text evidence="7">The sequence shown here is derived from an EMBL/GenBank/DDBJ whole genome shotgun (WGS) entry which is preliminary data.</text>
</comment>
<keyword evidence="2" id="KW-0479">Metal-binding</keyword>
<keyword evidence="7" id="KW-0645">Protease</keyword>
<name>A0A4V2VPV9_9BURK</name>
<dbReference type="InterPro" id="IPR000587">
    <property type="entry name" value="Creatinase_N"/>
</dbReference>
<dbReference type="OrthoDB" id="9806388at2"/>
<dbReference type="Pfam" id="PF00557">
    <property type="entry name" value="Peptidase_M24"/>
    <property type="match status" value="1"/>
</dbReference>
<dbReference type="AlphaFoldDB" id="A0A4V2VPV9"/>
<dbReference type="GO" id="GO:0070006">
    <property type="term" value="F:metalloaminopeptidase activity"/>
    <property type="evidence" value="ECO:0007669"/>
    <property type="project" value="InterPro"/>
</dbReference>
<evidence type="ECO:0000256" key="3">
    <source>
        <dbReference type="ARBA" id="ARBA00022801"/>
    </source>
</evidence>
<dbReference type="SUPFAM" id="SSF55920">
    <property type="entry name" value="Creatinase/aminopeptidase"/>
    <property type="match status" value="1"/>
</dbReference>
<dbReference type="InterPro" id="IPR050422">
    <property type="entry name" value="X-Pro_aminopeptidase_P"/>
</dbReference>
<dbReference type="FunFam" id="3.90.230.10:FF:000004">
    <property type="entry name" value="xaa-Pro aminopeptidase 1 isoform X1"/>
    <property type="match status" value="1"/>
</dbReference>
<feature type="domain" description="Creatinase N-terminal" evidence="5">
    <location>
        <begin position="10"/>
        <end position="134"/>
    </location>
</feature>
<evidence type="ECO:0000256" key="1">
    <source>
        <dbReference type="ARBA" id="ARBA00008766"/>
    </source>
</evidence>
<organism evidence="7 8">
    <name type="scientific">Paracandidimonas soli</name>
    <dbReference type="NCBI Taxonomy" id="1917182"/>
    <lineage>
        <taxon>Bacteria</taxon>
        <taxon>Pseudomonadati</taxon>
        <taxon>Pseudomonadota</taxon>
        <taxon>Betaproteobacteria</taxon>
        <taxon>Burkholderiales</taxon>
        <taxon>Alcaligenaceae</taxon>
        <taxon>Paracandidimonas</taxon>
    </lineage>
</organism>
<dbReference type="InterPro" id="IPR036005">
    <property type="entry name" value="Creatinase/aminopeptidase-like"/>
</dbReference>
<evidence type="ECO:0000313" key="7">
    <source>
        <dbReference type="EMBL" id="TCU92219.1"/>
    </source>
</evidence>
<proteinExistence type="inferred from homology"/>
<dbReference type="SUPFAM" id="SSF53092">
    <property type="entry name" value="Creatinase/prolidase N-terminal domain"/>
    <property type="match status" value="1"/>
</dbReference>
<dbReference type="RefSeq" id="WP_132478303.1">
    <property type="nucleotide sequence ID" value="NZ_JBHRVM010000001.1"/>
</dbReference>